<feature type="domain" description="RecF/RecN/SMC N-terminal" evidence="11">
    <location>
        <begin position="3"/>
        <end position="489"/>
    </location>
</feature>
<evidence type="ECO:0000256" key="2">
    <source>
        <dbReference type="ARBA" id="ARBA00009441"/>
    </source>
</evidence>
<dbReference type="PIRSF" id="PIRSF003128">
    <property type="entry name" value="RecN"/>
    <property type="match status" value="1"/>
</dbReference>
<sequence length="534" mass="60753">MDIQWPSDFIAITGETGAGKSIMIGALQFVLGARTDAKVLRNAEEKCVVEVCFDIPLSLQEKITASIDIDDPKQIIIRREILPNGKSRTFINDTPALVTDINQIAPLLISIHQQFDHLDIIDPLFQLNSLDAFAELQTEVKKYQTQFKQYEQLKRNKKELQELHIKAQQEQDFLQFQWEELQQIDLKENEFNSLEEELKIASKSEEILNQTNHASTILNNEKGVLDSVQDILQLLRSVRINPIVNTLYDRLELIQTEIKDIALELESISEHIDTDPKKLLALQQRFDLIIRLMKKHRVQSDHELIQFKHEIESKLNSISHGEDQINQLDLEIKTLHQDLMSHALSISKTRKQKSIELVKHTSPLLRLLGMEFAQFDIKFDTTAELNQLGIDAIEFQFTSNKGSSPKALKNQASGGEISRLNLVIKSLVAQKAELPTMIFDEIDTGVSGQVALQMGNILRDMSVHHQVITITHSPQVASRAKHHFFVYKDSTSKLTNTKLKKLEADERYVEIAKMLSGDPPSSAALINAKELIQL</sequence>
<comment type="caution">
    <text evidence="12">The sequence shown here is derived from an EMBL/GenBank/DDBJ whole genome shotgun (WGS) entry which is preliminary data.</text>
</comment>
<evidence type="ECO:0000259" key="11">
    <source>
        <dbReference type="Pfam" id="PF02463"/>
    </source>
</evidence>
<dbReference type="InterPro" id="IPR027417">
    <property type="entry name" value="P-loop_NTPase"/>
</dbReference>
<name>A0A9D7XJ55_9BACT</name>
<dbReference type="Pfam" id="PF02463">
    <property type="entry name" value="SMC_N"/>
    <property type="match status" value="1"/>
</dbReference>
<evidence type="ECO:0000256" key="8">
    <source>
        <dbReference type="ARBA" id="ARBA00033408"/>
    </source>
</evidence>
<dbReference type="Proteomes" id="UP000808349">
    <property type="component" value="Unassembled WGS sequence"/>
</dbReference>
<keyword evidence="4" id="KW-0547">Nucleotide-binding</keyword>
<evidence type="ECO:0000256" key="1">
    <source>
        <dbReference type="ARBA" id="ARBA00003618"/>
    </source>
</evidence>
<proteinExistence type="inferred from homology"/>
<dbReference type="GO" id="GO:0043590">
    <property type="term" value="C:bacterial nucleoid"/>
    <property type="evidence" value="ECO:0007669"/>
    <property type="project" value="TreeGrafter"/>
</dbReference>
<dbReference type="GO" id="GO:0009432">
    <property type="term" value="P:SOS response"/>
    <property type="evidence" value="ECO:0007669"/>
    <property type="project" value="TreeGrafter"/>
</dbReference>
<dbReference type="PANTHER" id="PTHR11059">
    <property type="entry name" value="DNA REPAIR PROTEIN RECN"/>
    <property type="match status" value="1"/>
</dbReference>
<dbReference type="NCBIfam" id="TIGR00634">
    <property type="entry name" value="recN"/>
    <property type="match status" value="1"/>
</dbReference>
<keyword evidence="6" id="KW-0067">ATP-binding</keyword>
<dbReference type="SUPFAM" id="SSF52540">
    <property type="entry name" value="P-loop containing nucleoside triphosphate hydrolases"/>
    <property type="match status" value="2"/>
</dbReference>
<organism evidence="12 13">
    <name type="scientific">Candidatus Defluviibacterium haderslevense</name>
    <dbReference type="NCBI Taxonomy" id="2981993"/>
    <lineage>
        <taxon>Bacteria</taxon>
        <taxon>Pseudomonadati</taxon>
        <taxon>Bacteroidota</taxon>
        <taxon>Saprospiria</taxon>
        <taxon>Saprospirales</taxon>
        <taxon>Saprospiraceae</taxon>
        <taxon>Candidatus Defluviibacterium</taxon>
    </lineage>
</organism>
<comment type="function">
    <text evidence="1 9">May be involved in recombinational repair of damaged DNA.</text>
</comment>
<dbReference type="InterPro" id="IPR004604">
    <property type="entry name" value="DNA_recomb/repair_RecN"/>
</dbReference>
<evidence type="ECO:0000313" key="12">
    <source>
        <dbReference type="EMBL" id="MBK9719353.1"/>
    </source>
</evidence>
<evidence type="ECO:0000256" key="6">
    <source>
        <dbReference type="ARBA" id="ARBA00022840"/>
    </source>
</evidence>
<dbReference type="GO" id="GO:0006310">
    <property type="term" value="P:DNA recombination"/>
    <property type="evidence" value="ECO:0007669"/>
    <property type="project" value="InterPro"/>
</dbReference>
<evidence type="ECO:0000256" key="4">
    <source>
        <dbReference type="ARBA" id="ARBA00022741"/>
    </source>
</evidence>
<protein>
    <recommendedName>
        <fullName evidence="3 9">DNA repair protein RecN</fullName>
    </recommendedName>
    <alternativeName>
        <fullName evidence="8 9">Recombination protein N</fullName>
    </alternativeName>
</protein>
<keyword evidence="5 9" id="KW-0227">DNA damage</keyword>
<evidence type="ECO:0000256" key="5">
    <source>
        <dbReference type="ARBA" id="ARBA00022763"/>
    </source>
</evidence>
<reference evidence="12 13" key="1">
    <citation type="submission" date="2020-10" db="EMBL/GenBank/DDBJ databases">
        <title>Connecting structure to function with the recovery of over 1000 high-quality activated sludge metagenome-assembled genomes encoding full-length rRNA genes using long-read sequencing.</title>
        <authorList>
            <person name="Singleton C.M."/>
            <person name="Petriglieri F."/>
            <person name="Kristensen J.M."/>
            <person name="Kirkegaard R.H."/>
            <person name="Michaelsen T.Y."/>
            <person name="Andersen M.H."/>
            <person name="Karst S.M."/>
            <person name="Dueholm M.S."/>
            <person name="Nielsen P.H."/>
            <person name="Albertsen M."/>
        </authorList>
    </citation>
    <scope>NUCLEOTIDE SEQUENCE [LARGE SCALE GENOMIC DNA]</scope>
    <source>
        <strain evidence="12">Ribe_18-Q3-R11-54_BAT3C.373</strain>
    </source>
</reference>
<evidence type="ECO:0000313" key="13">
    <source>
        <dbReference type="Proteomes" id="UP000808349"/>
    </source>
</evidence>
<dbReference type="GO" id="GO:0006281">
    <property type="term" value="P:DNA repair"/>
    <property type="evidence" value="ECO:0007669"/>
    <property type="project" value="UniProtKB-KW"/>
</dbReference>
<dbReference type="EMBL" id="JADKFW010000019">
    <property type="protein sequence ID" value="MBK9719353.1"/>
    <property type="molecule type" value="Genomic_DNA"/>
</dbReference>
<dbReference type="AlphaFoldDB" id="A0A9D7XJ55"/>
<dbReference type="GO" id="GO:0005524">
    <property type="term" value="F:ATP binding"/>
    <property type="evidence" value="ECO:0007669"/>
    <property type="project" value="UniProtKB-KW"/>
</dbReference>
<dbReference type="Gene3D" id="3.40.50.300">
    <property type="entry name" value="P-loop containing nucleotide triphosphate hydrolases"/>
    <property type="match status" value="2"/>
</dbReference>
<evidence type="ECO:0000256" key="10">
    <source>
        <dbReference type="SAM" id="Coils"/>
    </source>
</evidence>
<evidence type="ECO:0000256" key="7">
    <source>
        <dbReference type="ARBA" id="ARBA00023204"/>
    </source>
</evidence>
<feature type="coiled-coil region" evidence="10">
    <location>
        <begin position="133"/>
        <end position="204"/>
    </location>
</feature>
<dbReference type="CDD" id="cd03241">
    <property type="entry name" value="ABC_RecN"/>
    <property type="match status" value="1"/>
</dbReference>
<keyword evidence="7 9" id="KW-0234">DNA repair</keyword>
<evidence type="ECO:0000256" key="9">
    <source>
        <dbReference type="PIRNR" id="PIRNR003128"/>
    </source>
</evidence>
<gene>
    <name evidence="12" type="primary">recN</name>
    <name evidence="12" type="ORF">IPO85_17935</name>
</gene>
<keyword evidence="10" id="KW-0175">Coiled coil</keyword>
<accession>A0A9D7XJ55</accession>
<dbReference type="InterPro" id="IPR003395">
    <property type="entry name" value="RecF/RecN/SMC_N"/>
</dbReference>
<dbReference type="PANTHER" id="PTHR11059:SF0">
    <property type="entry name" value="DNA REPAIR PROTEIN RECN"/>
    <property type="match status" value="1"/>
</dbReference>
<evidence type="ECO:0000256" key="3">
    <source>
        <dbReference type="ARBA" id="ARBA00021315"/>
    </source>
</evidence>
<comment type="similarity">
    <text evidence="2 9">Belongs to the RecN family.</text>
</comment>